<keyword evidence="8" id="KW-1185">Reference proteome</keyword>
<dbReference type="PRINTS" id="PR00996">
    <property type="entry name" value="CHERMTFRASE"/>
</dbReference>
<dbReference type="GO" id="GO:0008983">
    <property type="term" value="F:protein-glutamate O-methyltransferase activity"/>
    <property type="evidence" value="ECO:0007669"/>
    <property type="project" value="UniProtKB-EC"/>
</dbReference>
<accession>M1Z4K0</accession>
<dbReference type="RefSeq" id="WP_005582205.1">
    <property type="nucleotide sequence ID" value="NZ_LT669839.1"/>
</dbReference>
<evidence type="ECO:0000256" key="4">
    <source>
        <dbReference type="ARBA" id="ARBA00022679"/>
    </source>
</evidence>
<gene>
    <name evidence="7" type="primary">cheR</name>
    <name evidence="7" type="ORF">CUESP1_1747</name>
</gene>
<protein>
    <recommendedName>
        <fullName evidence="2">protein-glutamate O-methyltransferase</fullName>
        <ecNumber evidence="2">2.1.1.80</ecNumber>
    </recommendedName>
</protein>
<keyword evidence="3 7" id="KW-0489">Methyltransferase</keyword>
<dbReference type="InterPro" id="IPR036804">
    <property type="entry name" value="CheR_N_sf"/>
</dbReference>
<dbReference type="PROSITE" id="PS50123">
    <property type="entry name" value="CHER"/>
    <property type="match status" value="1"/>
</dbReference>
<dbReference type="InterPro" id="IPR022641">
    <property type="entry name" value="CheR_N"/>
</dbReference>
<evidence type="ECO:0000256" key="2">
    <source>
        <dbReference type="ARBA" id="ARBA00012534"/>
    </source>
</evidence>
<dbReference type="OrthoDB" id="9816309at2"/>
<evidence type="ECO:0000256" key="1">
    <source>
        <dbReference type="ARBA" id="ARBA00001541"/>
    </source>
</evidence>
<evidence type="ECO:0000256" key="5">
    <source>
        <dbReference type="ARBA" id="ARBA00022691"/>
    </source>
</evidence>
<dbReference type="Pfam" id="PF01739">
    <property type="entry name" value="CheR"/>
    <property type="match status" value="1"/>
</dbReference>
<dbReference type="PANTHER" id="PTHR24422:SF19">
    <property type="entry name" value="CHEMOTAXIS PROTEIN METHYLTRANSFERASE"/>
    <property type="match status" value="1"/>
</dbReference>
<evidence type="ECO:0000259" key="6">
    <source>
        <dbReference type="PROSITE" id="PS50123"/>
    </source>
</evidence>
<dbReference type="GO" id="GO:0032259">
    <property type="term" value="P:methylation"/>
    <property type="evidence" value="ECO:0007669"/>
    <property type="project" value="UniProtKB-KW"/>
</dbReference>
<dbReference type="AlphaFoldDB" id="M1Z4K0"/>
<dbReference type="InterPro" id="IPR000780">
    <property type="entry name" value="CheR_MeTrfase"/>
</dbReference>
<keyword evidence="5" id="KW-0949">S-adenosyl-L-methionine</keyword>
<dbReference type="InterPro" id="IPR029063">
    <property type="entry name" value="SAM-dependent_MTases_sf"/>
</dbReference>
<keyword evidence="4 7" id="KW-0808">Transferase</keyword>
<dbReference type="Gene3D" id="1.10.155.10">
    <property type="entry name" value="Chemotaxis receptor methyltransferase CheR, N-terminal domain"/>
    <property type="match status" value="1"/>
</dbReference>
<organism evidence="7 8">
    <name type="scientific">[Clostridium] ultunense Esp</name>
    <dbReference type="NCBI Taxonomy" id="1288971"/>
    <lineage>
        <taxon>Bacteria</taxon>
        <taxon>Bacillati</taxon>
        <taxon>Bacillota</taxon>
        <taxon>Tissierellia</taxon>
        <taxon>Tissierellales</taxon>
        <taxon>Tepidimicrobiaceae</taxon>
        <taxon>Schnuerera</taxon>
    </lineage>
</organism>
<dbReference type="SMART" id="SM00138">
    <property type="entry name" value="MeTrc"/>
    <property type="match status" value="1"/>
</dbReference>
<dbReference type="Gene3D" id="3.40.50.150">
    <property type="entry name" value="Vaccinia Virus protein VP39"/>
    <property type="match status" value="1"/>
</dbReference>
<dbReference type="Pfam" id="PF03705">
    <property type="entry name" value="CheR_N"/>
    <property type="match status" value="1"/>
</dbReference>
<dbReference type="SUPFAM" id="SSF53335">
    <property type="entry name" value="S-adenosyl-L-methionine-dependent methyltransferases"/>
    <property type="match status" value="1"/>
</dbReference>
<dbReference type="InterPro" id="IPR022642">
    <property type="entry name" value="CheR_C"/>
</dbReference>
<evidence type="ECO:0000256" key="3">
    <source>
        <dbReference type="ARBA" id="ARBA00022603"/>
    </source>
</evidence>
<evidence type="ECO:0000313" key="8">
    <source>
        <dbReference type="Proteomes" id="UP000245423"/>
    </source>
</evidence>
<dbReference type="InterPro" id="IPR050903">
    <property type="entry name" value="Bact_Chemotaxis_MeTrfase"/>
</dbReference>
<dbReference type="PANTHER" id="PTHR24422">
    <property type="entry name" value="CHEMOTAXIS PROTEIN METHYLTRANSFERASE"/>
    <property type="match status" value="1"/>
</dbReference>
<evidence type="ECO:0000313" key="7">
    <source>
        <dbReference type="EMBL" id="SHD77110.1"/>
    </source>
</evidence>
<reference evidence="7 8" key="1">
    <citation type="submission" date="2016-11" db="EMBL/GenBank/DDBJ databases">
        <authorList>
            <person name="Manzoor S."/>
        </authorList>
    </citation>
    <scope>NUCLEOTIDE SEQUENCE [LARGE SCALE GENOMIC DNA]</scope>
    <source>
        <strain evidence="7">Clostridium ultunense strain Esp</strain>
    </source>
</reference>
<comment type="catalytic activity">
    <reaction evidence="1">
        <text>L-glutamyl-[protein] + S-adenosyl-L-methionine = [protein]-L-glutamate 5-O-methyl ester + S-adenosyl-L-homocysteine</text>
        <dbReference type="Rhea" id="RHEA:24452"/>
        <dbReference type="Rhea" id="RHEA-COMP:10208"/>
        <dbReference type="Rhea" id="RHEA-COMP:10311"/>
        <dbReference type="ChEBI" id="CHEBI:29973"/>
        <dbReference type="ChEBI" id="CHEBI:57856"/>
        <dbReference type="ChEBI" id="CHEBI:59789"/>
        <dbReference type="ChEBI" id="CHEBI:82795"/>
        <dbReference type="EC" id="2.1.1.80"/>
    </reaction>
</comment>
<dbReference type="Proteomes" id="UP000245423">
    <property type="component" value="Chromosome 1"/>
</dbReference>
<feature type="domain" description="CheR-type methyltransferase" evidence="6">
    <location>
        <begin position="1"/>
        <end position="258"/>
    </location>
</feature>
<name>M1Z4K0_9FIRM</name>
<dbReference type="SUPFAM" id="SSF47757">
    <property type="entry name" value="Chemotaxis receptor methyltransferase CheR, N-terminal domain"/>
    <property type="match status" value="1"/>
</dbReference>
<dbReference type="HOGENOM" id="CLU_025854_1_1_9"/>
<sequence length="258" mass="30489">MDSYEIFKKNINALINIDLNYYKEKQMKRRITSLVNRNGFDDFHQYFQGLKSDKFLLDQFINYLTINVSEFYRNPSQWKVLEKDILPNLIVRNKRPLKIWSSACSTGEEPYSLVMLMTKFYDLSEIKVLATDIDDGAIEKTKVGLYSEKALVNLPMEFQKQYFEKVGNSYRIKNEIKECVEFNKLDLLKDPFPNNVELIACRNVMIYFTDEAKELLYKKFHNSLGNKGVLFVGSTEQIILPERYNFRTIKTFFYGKVN</sequence>
<proteinExistence type="predicted"/>
<dbReference type="EMBL" id="LT669839">
    <property type="protein sequence ID" value="SHD77110.1"/>
    <property type="molecule type" value="Genomic_DNA"/>
</dbReference>
<dbReference type="EC" id="2.1.1.80" evidence="2"/>